<reference evidence="2" key="1">
    <citation type="submission" date="2020-06" db="EMBL/GenBank/DDBJ databases">
        <title>WGS assembly of Ceratodon purpureus strain R40.</title>
        <authorList>
            <person name="Carey S.B."/>
            <person name="Jenkins J."/>
            <person name="Shu S."/>
            <person name="Lovell J.T."/>
            <person name="Sreedasyam A."/>
            <person name="Maumus F."/>
            <person name="Tiley G.P."/>
            <person name="Fernandez-Pozo N."/>
            <person name="Barry K."/>
            <person name="Chen C."/>
            <person name="Wang M."/>
            <person name="Lipzen A."/>
            <person name="Daum C."/>
            <person name="Saski C.A."/>
            <person name="Payton A.C."/>
            <person name="Mcbreen J.C."/>
            <person name="Conrad R.E."/>
            <person name="Kollar L.M."/>
            <person name="Olsson S."/>
            <person name="Huttunen S."/>
            <person name="Landis J.B."/>
            <person name="Wickett N.J."/>
            <person name="Johnson M.G."/>
            <person name="Rensing S.A."/>
            <person name="Grimwood J."/>
            <person name="Schmutz J."/>
            <person name="Mcdaniel S.F."/>
        </authorList>
    </citation>
    <scope>NUCLEOTIDE SEQUENCE</scope>
    <source>
        <strain evidence="2">R40</strain>
    </source>
</reference>
<dbReference type="EMBL" id="CM026422">
    <property type="protein sequence ID" value="KAG0588178.1"/>
    <property type="molecule type" value="Genomic_DNA"/>
</dbReference>
<feature type="chain" id="PRO_5035834900" evidence="1">
    <location>
        <begin position="18"/>
        <end position="53"/>
    </location>
</feature>
<proteinExistence type="predicted"/>
<feature type="signal peptide" evidence="1">
    <location>
        <begin position="1"/>
        <end position="17"/>
    </location>
</feature>
<accession>A0A8T0IZL6</accession>
<dbReference type="Proteomes" id="UP000822688">
    <property type="component" value="Chromosome 2"/>
</dbReference>
<organism evidence="2 3">
    <name type="scientific">Ceratodon purpureus</name>
    <name type="common">Fire moss</name>
    <name type="synonym">Dicranum purpureum</name>
    <dbReference type="NCBI Taxonomy" id="3225"/>
    <lineage>
        <taxon>Eukaryota</taxon>
        <taxon>Viridiplantae</taxon>
        <taxon>Streptophyta</taxon>
        <taxon>Embryophyta</taxon>
        <taxon>Bryophyta</taxon>
        <taxon>Bryophytina</taxon>
        <taxon>Bryopsida</taxon>
        <taxon>Dicranidae</taxon>
        <taxon>Pseudoditrichales</taxon>
        <taxon>Ditrichaceae</taxon>
        <taxon>Ceratodon</taxon>
    </lineage>
</organism>
<dbReference type="AlphaFoldDB" id="A0A8T0IZL6"/>
<name>A0A8T0IZL6_CERPU</name>
<comment type="caution">
    <text evidence="2">The sequence shown here is derived from an EMBL/GenBank/DDBJ whole genome shotgun (WGS) entry which is preliminary data.</text>
</comment>
<keyword evidence="3" id="KW-1185">Reference proteome</keyword>
<evidence type="ECO:0000313" key="2">
    <source>
        <dbReference type="EMBL" id="KAG0588178.1"/>
    </source>
</evidence>
<protein>
    <submittedName>
        <fullName evidence="2">Uncharacterized protein</fullName>
    </submittedName>
</protein>
<evidence type="ECO:0000256" key="1">
    <source>
        <dbReference type="SAM" id="SignalP"/>
    </source>
</evidence>
<gene>
    <name evidence="2" type="ORF">KC19_2G222400</name>
</gene>
<evidence type="ECO:0000313" key="3">
    <source>
        <dbReference type="Proteomes" id="UP000822688"/>
    </source>
</evidence>
<sequence>MLLFLFIFHVTFKITRGTKPADANGEESKCRNAAKDRTQITRIKCGYPMDWHK</sequence>
<keyword evidence="1" id="KW-0732">Signal</keyword>